<dbReference type="PANTHER" id="PTHR43808">
    <property type="entry name" value="ACETYLORNITHINE DEACETYLASE"/>
    <property type="match status" value="1"/>
</dbReference>
<name>A0A5R9FPR8_9ACTN</name>
<evidence type="ECO:0000256" key="3">
    <source>
        <dbReference type="ARBA" id="ARBA00022801"/>
    </source>
</evidence>
<dbReference type="GO" id="GO:0046872">
    <property type="term" value="F:metal ion binding"/>
    <property type="evidence" value="ECO:0007669"/>
    <property type="project" value="UniProtKB-KW"/>
</dbReference>
<feature type="domain" description="Peptidase M20 dimerisation" evidence="6">
    <location>
        <begin position="185"/>
        <end position="288"/>
    </location>
</feature>
<gene>
    <name evidence="7" type="ORF">FE633_15040</name>
</gene>
<evidence type="ECO:0000256" key="2">
    <source>
        <dbReference type="ARBA" id="ARBA00022723"/>
    </source>
</evidence>
<dbReference type="Gene3D" id="3.40.630.10">
    <property type="entry name" value="Zn peptidases"/>
    <property type="match status" value="1"/>
</dbReference>
<evidence type="ECO:0000256" key="5">
    <source>
        <dbReference type="SAM" id="MobiDB-lite"/>
    </source>
</evidence>
<protein>
    <submittedName>
        <fullName evidence="7">M20 family metallopeptidase</fullName>
    </submittedName>
</protein>
<evidence type="ECO:0000256" key="4">
    <source>
        <dbReference type="ARBA" id="ARBA00022833"/>
    </source>
</evidence>
<comment type="caution">
    <text evidence="7">The sequence shown here is derived from an EMBL/GenBank/DDBJ whole genome shotgun (WGS) entry which is preliminary data.</text>
</comment>
<keyword evidence="8" id="KW-1185">Reference proteome</keyword>
<reference evidence="7 8" key="1">
    <citation type="submission" date="2019-05" db="EMBL/GenBank/DDBJ databases">
        <title>Streptomyces sp. NEAU-C151, a novel actinomycete isolated from soil.</title>
        <authorList>
            <person name="Han L."/>
            <person name="Jiang H."/>
        </authorList>
    </citation>
    <scope>NUCLEOTIDE SEQUENCE [LARGE SCALE GENOMIC DNA]</scope>
    <source>
        <strain evidence="7 8">NEAU-C151</strain>
    </source>
</reference>
<dbReference type="SUPFAM" id="SSF55031">
    <property type="entry name" value="Bacterial exopeptidase dimerisation domain"/>
    <property type="match status" value="1"/>
</dbReference>
<accession>A0A5R9FPR8</accession>
<dbReference type="InterPro" id="IPR036264">
    <property type="entry name" value="Bact_exopeptidase_dim_dom"/>
</dbReference>
<dbReference type="InterPro" id="IPR001261">
    <property type="entry name" value="ArgE/DapE_CS"/>
</dbReference>
<dbReference type="Proteomes" id="UP000305906">
    <property type="component" value="Unassembled WGS sequence"/>
</dbReference>
<comment type="cofactor">
    <cofactor evidence="1">
        <name>Zn(2+)</name>
        <dbReference type="ChEBI" id="CHEBI:29105"/>
    </cofactor>
</comment>
<evidence type="ECO:0000313" key="7">
    <source>
        <dbReference type="EMBL" id="TLS45381.1"/>
    </source>
</evidence>
<dbReference type="RefSeq" id="WP_138045631.1">
    <property type="nucleotide sequence ID" value="NZ_VBZC01000014.1"/>
</dbReference>
<dbReference type="Pfam" id="PF01546">
    <property type="entry name" value="Peptidase_M20"/>
    <property type="match status" value="1"/>
</dbReference>
<dbReference type="AlphaFoldDB" id="A0A5R9FPR8"/>
<keyword evidence="2" id="KW-0479">Metal-binding</keyword>
<organism evidence="7 8">
    <name type="scientific">Streptomyces montanus</name>
    <dbReference type="NCBI Taxonomy" id="2580423"/>
    <lineage>
        <taxon>Bacteria</taxon>
        <taxon>Bacillati</taxon>
        <taxon>Actinomycetota</taxon>
        <taxon>Actinomycetes</taxon>
        <taxon>Kitasatosporales</taxon>
        <taxon>Streptomycetaceae</taxon>
        <taxon>Streptomyces</taxon>
    </lineage>
</organism>
<evidence type="ECO:0000313" key="8">
    <source>
        <dbReference type="Proteomes" id="UP000305906"/>
    </source>
</evidence>
<feature type="region of interest" description="Disordered" evidence="5">
    <location>
        <begin position="387"/>
        <end position="407"/>
    </location>
</feature>
<proteinExistence type="predicted"/>
<dbReference type="InterPro" id="IPR050072">
    <property type="entry name" value="Peptidase_M20A"/>
</dbReference>
<dbReference type="Pfam" id="PF07687">
    <property type="entry name" value="M20_dimer"/>
    <property type="match status" value="1"/>
</dbReference>
<dbReference type="InterPro" id="IPR011650">
    <property type="entry name" value="Peptidase_M20_dimer"/>
</dbReference>
<dbReference type="Gene3D" id="3.30.70.360">
    <property type="match status" value="1"/>
</dbReference>
<evidence type="ECO:0000259" key="6">
    <source>
        <dbReference type="Pfam" id="PF07687"/>
    </source>
</evidence>
<keyword evidence="4" id="KW-0862">Zinc</keyword>
<dbReference type="EMBL" id="VBZC01000014">
    <property type="protein sequence ID" value="TLS45381.1"/>
    <property type="molecule type" value="Genomic_DNA"/>
</dbReference>
<dbReference type="SUPFAM" id="SSF53187">
    <property type="entry name" value="Zn-dependent exopeptidases"/>
    <property type="match status" value="1"/>
</dbReference>
<sequence>MTPPPPPPTGPETVAPAGGLVRDLVRIPSVNPRDEAGDGGETAVAAYVRDWLEPHGVRAALHEVLPGRCNVVAVVPGRSPAAVLLASHLDTVETDGMTVPPYAGDVRDGRLYGRGACDAKGPLAAFLLAVAELARGETPPYTVVLAGVCDEEHAYRGVLHLLRTLTDRQVVGAMVGEPTGLLPVTAHKGVIRYTVRTTGRAGHSSRPADAVNAVSLMAPVLAHLAATPPAVVPHPLLGPATRAVTRIRGGTGPNTIPGSCEADVDRRTLPGEDPDTVWRQDRAELAALGAELDRPFTVDPALDTPSHAPVVAALRAALAAHGRPSGIQGMPFGTDASKLARAGIPSVVFGPGSVTDAHAAAESVELAEVGLAARVVVETVRAMGERLGEGAPVPGGPRNGTQESPCA</sequence>
<dbReference type="GO" id="GO:0016787">
    <property type="term" value="F:hydrolase activity"/>
    <property type="evidence" value="ECO:0007669"/>
    <property type="project" value="UniProtKB-KW"/>
</dbReference>
<evidence type="ECO:0000256" key="1">
    <source>
        <dbReference type="ARBA" id="ARBA00001947"/>
    </source>
</evidence>
<dbReference type="InterPro" id="IPR002933">
    <property type="entry name" value="Peptidase_M20"/>
</dbReference>
<keyword evidence="3" id="KW-0378">Hydrolase</keyword>
<dbReference type="PROSITE" id="PS00758">
    <property type="entry name" value="ARGE_DAPE_CPG2_1"/>
    <property type="match status" value="1"/>
</dbReference>